<dbReference type="GeneID" id="117236963"/>
<dbReference type="KEGG" id="bvk:117236963"/>
<dbReference type="PANTHER" id="PTHR36299">
    <property type="entry name" value="AGAP008005-PA"/>
    <property type="match status" value="1"/>
</dbReference>
<feature type="signal peptide" evidence="1">
    <location>
        <begin position="1"/>
        <end position="19"/>
    </location>
</feature>
<evidence type="ECO:0000256" key="1">
    <source>
        <dbReference type="SAM" id="SignalP"/>
    </source>
</evidence>
<dbReference type="Pfam" id="PF15998">
    <property type="entry name" value="DUF4773"/>
    <property type="match status" value="1"/>
</dbReference>
<keyword evidence="1" id="KW-0732">Signal</keyword>
<dbReference type="PANTHER" id="PTHR36299:SF2">
    <property type="entry name" value="DUF4773 DOMAIN-CONTAINING PROTEIN"/>
    <property type="match status" value="1"/>
</dbReference>
<dbReference type="Proteomes" id="UP000504631">
    <property type="component" value="Unplaced"/>
</dbReference>
<organism evidence="3 4">
    <name type="scientific">Bombus vosnesenskii</name>
    <dbReference type="NCBI Taxonomy" id="207650"/>
    <lineage>
        <taxon>Eukaryota</taxon>
        <taxon>Metazoa</taxon>
        <taxon>Ecdysozoa</taxon>
        <taxon>Arthropoda</taxon>
        <taxon>Hexapoda</taxon>
        <taxon>Insecta</taxon>
        <taxon>Pterygota</taxon>
        <taxon>Neoptera</taxon>
        <taxon>Endopterygota</taxon>
        <taxon>Hymenoptera</taxon>
        <taxon>Apocrita</taxon>
        <taxon>Aculeata</taxon>
        <taxon>Apoidea</taxon>
        <taxon>Anthophila</taxon>
        <taxon>Apidae</taxon>
        <taxon>Bombus</taxon>
        <taxon>Pyrobombus</taxon>
    </lineage>
</organism>
<keyword evidence="3" id="KW-1185">Reference proteome</keyword>
<dbReference type="RefSeq" id="XP_033356328.1">
    <property type="nucleotide sequence ID" value="XM_033500437.1"/>
</dbReference>
<evidence type="ECO:0000313" key="3">
    <source>
        <dbReference type="Proteomes" id="UP000504631"/>
    </source>
</evidence>
<gene>
    <name evidence="4" type="primary">LOC117236963</name>
</gene>
<accession>A0A6J3KSJ2</accession>
<sequence>MFKLCSVFVTLLLLQTAWCSTSHDKNIKALQQVLANSVTYYDPNTGTELNEEIIDLKLNNSIATKIYRRSLCHCKNNSCNCCVGIRFVGFNGPVCIRITIDTDSKAIITADGDPILTHRFRMHPRPICVGLSNLINICGQFDFYYINNHLRSCTSIDLQFLFLRFSGFRFPCVQIGDDGISIASLGLLPIQIGTESEDQVTNPEIYDEVDFEQQDLEVHDNQMSMLTPEQEAQIGQLKLRSLRTN</sequence>
<feature type="domain" description="DUF4773" evidence="2">
    <location>
        <begin position="72"/>
        <end position="179"/>
    </location>
</feature>
<name>A0A6J3KSJ2_9HYME</name>
<dbReference type="InterPro" id="IPR031941">
    <property type="entry name" value="DUF4773"/>
</dbReference>
<proteinExistence type="predicted"/>
<protein>
    <submittedName>
        <fullName evidence="4">Uncharacterized protein LOC117236963</fullName>
    </submittedName>
</protein>
<evidence type="ECO:0000259" key="2">
    <source>
        <dbReference type="Pfam" id="PF15998"/>
    </source>
</evidence>
<reference evidence="4" key="1">
    <citation type="submission" date="2025-08" db="UniProtKB">
        <authorList>
            <consortium name="RefSeq"/>
        </authorList>
    </citation>
    <scope>IDENTIFICATION</scope>
    <source>
        <tissue evidence="4">Muscle</tissue>
    </source>
</reference>
<dbReference type="AlphaFoldDB" id="A0A6J3KSJ2"/>
<evidence type="ECO:0000313" key="4">
    <source>
        <dbReference type="RefSeq" id="XP_033356328.1"/>
    </source>
</evidence>
<feature type="chain" id="PRO_5026729579" evidence="1">
    <location>
        <begin position="20"/>
        <end position="245"/>
    </location>
</feature>